<feature type="compositionally biased region" description="Pro residues" evidence="1">
    <location>
        <begin position="634"/>
        <end position="644"/>
    </location>
</feature>
<organism evidence="2 3">
    <name type="scientific">Amycolatopsis sacchari</name>
    <dbReference type="NCBI Taxonomy" id="115433"/>
    <lineage>
        <taxon>Bacteria</taxon>
        <taxon>Bacillati</taxon>
        <taxon>Actinomycetota</taxon>
        <taxon>Actinomycetes</taxon>
        <taxon>Pseudonocardiales</taxon>
        <taxon>Pseudonocardiaceae</taxon>
        <taxon>Amycolatopsis</taxon>
    </lineage>
</organism>
<feature type="compositionally biased region" description="Basic and acidic residues" evidence="1">
    <location>
        <begin position="583"/>
        <end position="603"/>
    </location>
</feature>
<protein>
    <submittedName>
        <fullName evidence="2">Uncharacterized protein</fullName>
    </submittedName>
</protein>
<accession>A0A1I3WZJ9</accession>
<feature type="compositionally biased region" description="Basic and acidic residues" evidence="1">
    <location>
        <begin position="662"/>
        <end position="678"/>
    </location>
</feature>
<evidence type="ECO:0000313" key="2">
    <source>
        <dbReference type="EMBL" id="SFK11921.1"/>
    </source>
</evidence>
<dbReference type="Proteomes" id="UP000199025">
    <property type="component" value="Unassembled WGS sequence"/>
</dbReference>
<reference evidence="2 3" key="1">
    <citation type="submission" date="2016-10" db="EMBL/GenBank/DDBJ databases">
        <authorList>
            <person name="de Groot N.N."/>
        </authorList>
    </citation>
    <scope>NUCLEOTIDE SEQUENCE [LARGE SCALE GENOMIC DNA]</scope>
    <source>
        <strain evidence="2 3">DSM 44468</strain>
    </source>
</reference>
<feature type="region of interest" description="Disordered" evidence="1">
    <location>
        <begin position="369"/>
        <end position="723"/>
    </location>
</feature>
<feature type="compositionally biased region" description="Basic and acidic residues" evidence="1">
    <location>
        <begin position="514"/>
        <end position="524"/>
    </location>
</feature>
<gene>
    <name evidence="2" type="ORF">SAMN05421835_11423</name>
</gene>
<feature type="compositionally biased region" description="Low complexity" evidence="1">
    <location>
        <begin position="686"/>
        <end position="723"/>
    </location>
</feature>
<feature type="compositionally biased region" description="Basic and acidic residues" evidence="1">
    <location>
        <begin position="462"/>
        <end position="496"/>
    </location>
</feature>
<dbReference type="RefSeq" id="WP_143249921.1">
    <property type="nucleotide sequence ID" value="NZ_FORP01000014.1"/>
</dbReference>
<evidence type="ECO:0000256" key="1">
    <source>
        <dbReference type="SAM" id="MobiDB-lite"/>
    </source>
</evidence>
<dbReference type="Gene3D" id="3.90.176.10">
    <property type="entry name" value="Toxin ADP-ribosyltransferase, Chain A, domain 1"/>
    <property type="match status" value="1"/>
</dbReference>
<keyword evidence="3" id="KW-1185">Reference proteome</keyword>
<evidence type="ECO:0000313" key="3">
    <source>
        <dbReference type="Proteomes" id="UP000199025"/>
    </source>
</evidence>
<dbReference type="EMBL" id="FORP01000014">
    <property type="protein sequence ID" value="SFK11921.1"/>
    <property type="molecule type" value="Genomic_DNA"/>
</dbReference>
<proteinExistence type="predicted"/>
<sequence>MRAALDTEWCGPHVLIREGGRGERELLSSVPGMPGNLLVVASPTVERSALVDAVLALPGSMGEHARGIQAVWLAADLPDDVVQQLSGRLNADVLVPRGTPVPVGGAGVYVFDGGWYRFRASSPPWRFGARFPVPAWEAALPSEPMEVGGAVAEPVPAGLAIRGADDPPAKPGDLAYSVVVDPRFPKVFLSAEKPGAVAAVLDRLPPGAHSRLVLVPGTADVVRHDWLAELAVRLGRPVVVSTGVQLGAEPVVVDDGGRPLFRPFATVLRQPAGAGDQEVLDVAGAPAGWVRCGPRSYRPLEPGIAEVVADVVPSGLVLRPRTAPPARGVAPFDPAGWTLRIDGPDPEPLLAAAKQLIAGLDEDRKATLRIRPSGGEPLEGEVRSGSAAGVAERGRREAGAESRLAAEAAEFEHHPMSERIPAGEAPETEDRSKQESSAGEAAVDPARDPEPRPAGEVSEAQSRPKAEFPREPDPRAAGEVSEARPRAKAELHRGSESRPAGEAPEAQPRSKPAVRREPESRPKPEAGSAGEARESQPHPEPELHRQWESHPEPVLRAAAEVAEAQSRPKPELRSAAEAPESQPHPEPELHRQRESHPELELRAAAEAVEAQPRPKPEPRSAAEAPDPDREPEPRPTGPRKPAAPPVVTVSGPPVPTVSGGVKRAEPEIPAARRPESHQPEPPATPAVPAAQPNATAPAASDDAAPSTAPAAATPPAAPTTPSALAIPDRASTAAEQARFAAAAGEAFTEALATVNAALATWPALRQTDAKADYVAVCLYLHSATKVNDAIRANRAPVLDAHLPCLVSGLRRLPTHRRPVLRQAKGRVAAEGEFLLEPGFLNATANLDVTVPGAEFDVLIWPSTARRTSELLPGPLDEVVFLAGARFKALAVRESEVDNAPRTAVLVRELAPGEAADTGLDERDLAALARLDAALARRRQATLRTVDDPAAAERLTAPTGDWGAPQPAVAVAP</sequence>
<dbReference type="STRING" id="115433.SAMN05421835_11423"/>
<dbReference type="OrthoDB" id="3320501at2"/>
<dbReference type="AlphaFoldDB" id="A0A1I3WZJ9"/>
<feature type="region of interest" description="Disordered" evidence="1">
    <location>
        <begin position="948"/>
        <end position="972"/>
    </location>
</feature>
<name>A0A1I3WZJ9_9PSEU</name>
<feature type="compositionally biased region" description="Basic and acidic residues" evidence="1">
    <location>
        <begin position="531"/>
        <end position="553"/>
    </location>
</feature>
<feature type="compositionally biased region" description="Basic and acidic residues" evidence="1">
    <location>
        <begin position="612"/>
        <end position="633"/>
    </location>
</feature>
<feature type="compositionally biased region" description="Low complexity" evidence="1">
    <location>
        <begin position="645"/>
        <end position="661"/>
    </location>
</feature>